<keyword evidence="2" id="KW-0378">Hydrolase</keyword>
<proteinExistence type="predicted"/>
<dbReference type="Gene3D" id="2.30.40.10">
    <property type="entry name" value="Urease, subunit C, domain 1"/>
    <property type="match status" value="2"/>
</dbReference>
<dbReference type="Pfam" id="PF01979">
    <property type="entry name" value="Amidohydro_1"/>
    <property type="match status" value="1"/>
</dbReference>
<dbReference type="PANTHER" id="PTHR43135">
    <property type="entry name" value="ALPHA-D-RIBOSE 1-METHYLPHOSPHONATE 5-TRIPHOSPHATE DIPHOSPHATASE"/>
    <property type="match status" value="1"/>
</dbReference>
<dbReference type="Gene3D" id="3.20.20.140">
    <property type="entry name" value="Metal-dependent hydrolases"/>
    <property type="match status" value="2"/>
</dbReference>
<protein>
    <submittedName>
        <fullName evidence="2">Amidohydrolase family protein</fullName>
    </submittedName>
</protein>
<dbReference type="InterPro" id="IPR051781">
    <property type="entry name" value="Metallo-dep_Hydrolase"/>
</dbReference>
<dbReference type="PANTHER" id="PTHR43135:SF3">
    <property type="entry name" value="ALPHA-D-RIBOSE 1-METHYLPHOSPHONATE 5-TRIPHOSPHATE DIPHOSPHATASE"/>
    <property type="match status" value="1"/>
</dbReference>
<comment type="caution">
    <text evidence="2">The sequence shown here is derived from an EMBL/GenBank/DDBJ whole genome shotgun (WGS) entry which is preliminary data.</text>
</comment>
<dbReference type="SUPFAM" id="SSF51338">
    <property type="entry name" value="Composite domain of metallo-dependent hydrolases"/>
    <property type="match status" value="1"/>
</dbReference>
<dbReference type="Proteomes" id="UP000316626">
    <property type="component" value="Unassembled WGS sequence"/>
</dbReference>
<accession>A0A544TS74</accession>
<gene>
    <name evidence="2" type="ORF">FG384_07595</name>
</gene>
<dbReference type="SUPFAM" id="SSF51556">
    <property type="entry name" value="Metallo-dependent hydrolases"/>
    <property type="match status" value="1"/>
</dbReference>
<dbReference type="InterPro" id="IPR011059">
    <property type="entry name" value="Metal-dep_hydrolase_composite"/>
</dbReference>
<evidence type="ECO:0000259" key="1">
    <source>
        <dbReference type="Pfam" id="PF01979"/>
    </source>
</evidence>
<dbReference type="GO" id="GO:0016810">
    <property type="term" value="F:hydrolase activity, acting on carbon-nitrogen (but not peptide) bonds"/>
    <property type="evidence" value="ECO:0007669"/>
    <property type="project" value="InterPro"/>
</dbReference>
<reference evidence="2 3" key="1">
    <citation type="submission" date="2019-06" db="EMBL/GenBank/DDBJ databases">
        <title>Psychrobacillus vulpis sp. nov., a new species isolated from feces of a red fox that inhabits in The Tablas de Daimiel Natural Park, Albacete, Spain.</title>
        <authorList>
            <person name="Rodriguez M."/>
            <person name="Reina J.C."/>
            <person name="Bejar V."/>
            <person name="Llamas I."/>
        </authorList>
    </citation>
    <scope>NUCLEOTIDE SEQUENCE [LARGE SCALE GENOMIC DNA]</scope>
    <source>
        <strain evidence="2 3">Z8</strain>
    </source>
</reference>
<organism evidence="2 3">
    <name type="scientific">Psychrobacillus vulpis</name>
    <dbReference type="NCBI Taxonomy" id="2325572"/>
    <lineage>
        <taxon>Bacteria</taxon>
        <taxon>Bacillati</taxon>
        <taxon>Bacillota</taxon>
        <taxon>Bacilli</taxon>
        <taxon>Bacillales</taxon>
        <taxon>Bacillaceae</taxon>
        <taxon>Psychrobacillus</taxon>
    </lineage>
</organism>
<sequence length="406" mass="44629">MTGYLVRGKKIVTVSQVGTITDGAMIIENGKITAVDKWENLREQYSYIPVIDYSQYVITPSLVDCHTHLLEFAPTSLYPVTSETHFLAGKSIIFLALSSGITALGEQICGHPLCNFSIEDYRKAVQDLPIDISFAPTSISIGFDILAHFTSITKSQSVTKRELIEANLVGKIARESDYPGENIFINATPANFTQEVVPRAGEIIYSLKELKQITEVYHQLGAQIGAHVAGEEGIEMALEAGIDVFHHAHGISNEQIEKVSSKGVKIVATPMGGTHLRPNSPEEILQFVEKNILVSIATDAYLPPYLGASWLPFNNQSLKGPDVLMLIAHPAMQLLKKHNYDENKILALLTANPANVLGKEHRFGRLEQGLDANFLVAEGIPGLEITEVEKIKKVFYLGKKVIDRKG</sequence>
<evidence type="ECO:0000313" key="3">
    <source>
        <dbReference type="Proteomes" id="UP000316626"/>
    </source>
</evidence>
<dbReference type="InterPro" id="IPR032466">
    <property type="entry name" value="Metal_Hydrolase"/>
</dbReference>
<name>A0A544TS74_9BACI</name>
<dbReference type="EMBL" id="VDGI01000006">
    <property type="protein sequence ID" value="TQR20298.1"/>
    <property type="molecule type" value="Genomic_DNA"/>
</dbReference>
<dbReference type="RefSeq" id="WP_142641994.1">
    <property type="nucleotide sequence ID" value="NZ_VDGI01000006.1"/>
</dbReference>
<keyword evidence="3" id="KW-1185">Reference proteome</keyword>
<feature type="domain" description="Amidohydrolase-related" evidence="1">
    <location>
        <begin position="57"/>
        <end position="399"/>
    </location>
</feature>
<dbReference type="AlphaFoldDB" id="A0A544TS74"/>
<dbReference type="InterPro" id="IPR006680">
    <property type="entry name" value="Amidohydro-rel"/>
</dbReference>
<dbReference type="OrthoDB" id="9776455at2"/>
<evidence type="ECO:0000313" key="2">
    <source>
        <dbReference type="EMBL" id="TQR20298.1"/>
    </source>
</evidence>